<evidence type="ECO:0000313" key="3">
    <source>
        <dbReference type="Proteomes" id="UP001497644"/>
    </source>
</evidence>
<dbReference type="EMBL" id="CAXIPU020000556">
    <property type="protein sequence ID" value="CAL1672420.1"/>
    <property type="molecule type" value="Genomic_DNA"/>
</dbReference>
<dbReference type="Proteomes" id="UP001497644">
    <property type="component" value="Unassembled WGS sequence"/>
</dbReference>
<organism evidence="2 3">
    <name type="scientific">Lasius platythorax</name>
    <dbReference type="NCBI Taxonomy" id="488582"/>
    <lineage>
        <taxon>Eukaryota</taxon>
        <taxon>Metazoa</taxon>
        <taxon>Ecdysozoa</taxon>
        <taxon>Arthropoda</taxon>
        <taxon>Hexapoda</taxon>
        <taxon>Insecta</taxon>
        <taxon>Pterygota</taxon>
        <taxon>Neoptera</taxon>
        <taxon>Endopterygota</taxon>
        <taxon>Hymenoptera</taxon>
        <taxon>Apocrita</taxon>
        <taxon>Aculeata</taxon>
        <taxon>Formicoidea</taxon>
        <taxon>Formicidae</taxon>
        <taxon>Formicinae</taxon>
        <taxon>Lasius</taxon>
        <taxon>Lasius</taxon>
    </lineage>
</organism>
<feature type="region of interest" description="Disordered" evidence="1">
    <location>
        <begin position="166"/>
        <end position="203"/>
    </location>
</feature>
<feature type="compositionally biased region" description="Polar residues" evidence="1">
    <location>
        <begin position="227"/>
        <end position="238"/>
    </location>
</feature>
<accession>A0AAV2MYL0</accession>
<feature type="compositionally biased region" description="Basic residues" evidence="1">
    <location>
        <begin position="133"/>
        <end position="142"/>
    </location>
</feature>
<evidence type="ECO:0000313" key="2">
    <source>
        <dbReference type="EMBL" id="CAL1672420.1"/>
    </source>
</evidence>
<name>A0AAV2MYL0_9HYME</name>
<keyword evidence="3" id="KW-1185">Reference proteome</keyword>
<feature type="region of interest" description="Disordered" evidence="1">
    <location>
        <begin position="28"/>
        <end position="154"/>
    </location>
</feature>
<feature type="compositionally biased region" description="Basic and acidic residues" evidence="1">
    <location>
        <begin position="28"/>
        <end position="38"/>
    </location>
</feature>
<evidence type="ECO:0000256" key="1">
    <source>
        <dbReference type="SAM" id="MobiDB-lite"/>
    </source>
</evidence>
<dbReference type="AlphaFoldDB" id="A0AAV2MYL0"/>
<gene>
    <name evidence="2" type="ORF">LPLAT_LOCUS7086</name>
</gene>
<feature type="compositionally biased region" description="Polar residues" evidence="1">
    <location>
        <begin position="189"/>
        <end position="200"/>
    </location>
</feature>
<reference evidence="2" key="1">
    <citation type="submission" date="2024-04" db="EMBL/GenBank/DDBJ databases">
        <authorList>
            <consortium name="Molecular Ecology Group"/>
        </authorList>
    </citation>
    <scope>NUCLEOTIDE SEQUENCE</scope>
</reference>
<proteinExistence type="predicted"/>
<sequence>IVSLGEREEEPIPKTLDKVIQHFKLDPAKKEEKVEIQKSTKPKVLSASESTQTRNRKNSEKSTKQSEKEERRISEKENKDPKKPERRVKQDSQEIARLKELLARAQRKRASSFRIESSNDETNSDDHHDNGKKLPRAQKSRKSSLAGALKPEAQLEPVVTTLKYSLKMGDQPDKPEESLPLADVEMETDQQPGEQETIQTFDPVMTEKVISMEEEIAWIEPVEEAPQQSAEETQTTKEGANKGED</sequence>
<feature type="compositionally biased region" description="Basic and acidic residues" evidence="1">
    <location>
        <begin position="57"/>
        <end position="102"/>
    </location>
</feature>
<feature type="non-terminal residue" evidence="2">
    <location>
        <position position="1"/>
    </location>
</feature>
<feature type="region of interest" description="Disordered" evidence="1">
    <location>
        <begin position="220"/>
        <end position="245"/>
    </location>
</feature>
<comment type="caution">
    <text evidence="2">The sequence shown here is derived from an EMBL/GenBank/DDBJ whole genome shotgun (WGS) entry which is preliminary data.</text>
</comment>
<protein>
    <submittedName>
        <fullName evidence="2">Uncharacterized protein</fullName>
    </submittedName>
</protein>